<protein>
    <submittedName>
        <fullName evidence="1">Uncharacterized protein</fullName>
    </submittedName>
</protein>
<reference evidence="2" key="1">
    <citation type="submission" date="2016-10" db="EMBL/GenBank/DDBJ databases">
        <authorList>
            <person name="Varghese N."/>
            <person name="Submissions S."/>
        </authorList>
    </citation>
    <scope>NUCLEOTIDE SEQUENCE [LARGE SCALE GENOMIC DNA]</scope>
    <source>
        <strain evidence="2">GAS369</strain>
    </source>
</reference>
<dbReference type="AlphaFoldDB" id="A0A1H1XNM9"/>
<accession>A0A1H1XNM9</accession>
<dbReference type="Proteomes" id="UP000243904">
    <property type="component" value="Chromosome I"/>
</dbReference>
<name>A0A1H1XNM9_9BRAD</name>
<sequence length="50" mass="5773">MDQIHLPPELYDDLQSFRLKAWSGRLRRLIGLLWAGRKRQNKGSGPNDPA</sequence>
<evidence type="ECO:0000313" key="2">
    <source>
        <dbReference type="Proteomes" id="UP000243904"/>
    </source>
</evidence>
<proteinExistence type="predicted"/>
<organism evidence="1 2">
    <name type="scientific">Bradyrhizobium canariense</name>
    <dbReference type="NCBI Taxonomy" id="255045"/>
    <lineage>
        <taxon>Bacteria</taxon>
        <taxon>Pseudomonadati</taxon>
        <taxon>Pseudomonadota</taxon>
        <taxon>Alphaproteobacteria</taxon>
        <taxon>Hyphomicrobiales</taxon>
        <taxon>Nitrobacteraceae</taxon>
        <taxon>Bradyrhizobium</taxon>
    </lineage>
</organism>
<keyword evidence="2" id="KW-1185">Reference proteome</keyword>
<dbReference type="EMBL" id="LT629750">
    <property type="protein sequence ID" value="SDT10439.1"/>
    <property type="molecule type" value="Genomic_DNA"/>
</dbReference>
<evidence type="ECO:0000313" key="1">
    <source>
        <dbReference type="EMBL" id="SDT10439.1"/>
    </source>
</evidence>
<gene>
    <name evidence="1" type="ORF">SAMN05444158_4398</name>
</gene>